<dbReference type="AlphaFoldDB" id="A0A975FWG5"/>
<comment type="pathway">
    <text evidence="2">Glycan metabolism; osmoregulated periplasmic glucan (OPG) biosynthesis.</text>
</comment>
<evidence type="ECO:0000313" key="9">
    <source>
        <dbReference type="Proteomes" id="UP000676409"/>
    </source>
</evidence>
<evidence type="ECO:0000256" key="6">
    <source>
        <dbReference type="SAM" id="MobiDB-lite"/>
    </source>
</evidence>
<evidence type="ECO:0000313" key="8">
    <source>
        <dbReference type="EMBL" id="QUD86406.1"/>
    </source>
</evidence>
<dbReference type="PIRSF" id="PIRSF006281">
    <property type="entry name" value="MdoG"/>
    <property type="match status" value="1"/>
</dbReference>
<dbReference type="InterPro" id="IPR014438">
    <property type="entry name" value="Glucan_biosyn_MdoG/MdoD"/>
</dbReference>
<evidence type="ECO:0000256" key="5">
    <source>
        <dbReference type="ARBA" id="ARBA00022764"/>
    </source>
</evidence>
<dbReference type="Gene3D" id="2.70.98.10">
    <property type="match status" value="1"/>
</dbReference>
<sequence>MKARAAELARRPFAPTPAPPRNLVEAVDYDAFGAVRYRPDAGLWADPPSDATVRFFHMGRAATQPVAMHVVEGGQARQVIYAENLFDAPADSPARKLGPRAGFAGFRAMNPDQQGDWIAYLGASYFRSADPFNQYGLSARGLAIDTAIDGAEEFPSFTAFWLEKDAQGRLLVHALLNGPSCTGAFRILHDRPAKGGLPGLTQTIQVQLNFRKAVTRLGLAPLTSMYWYGQSDRTPTDDWRPQIHDSDGLSIWTGAGERLWRPLANPPRVTTNLFFDKGPRGFGLMQRDRQFQDYQDDGVFYEKRPSVWVEPVGDWGEGSVQLVQIPTTGETDDNIVAFWTPSAPVHAASRLDYGYRLLWTGEEPGPFGVARVVATRQGRSGRPGLPAIPGRRKFVIDFEGSGLAGLDRSSGVQPVVEARPGRIVDPVAYPVVGTPRWRLAFDAETTGLASGAAVELRAYLRRGSAALTETWSYQAFAA</sequence>
<dbReference type="SUPFAM" id="SSF74650">
    <property type="entry name" value="Galactose mutarotase-like"/>
    <property type="match status" value="1"/>
</dbReference>
<name>A0A975FWG5_9CAUL</name>
<dbReference type="Pfam" id="PF04349">
    <property type="entry name" value="MdoG"/>
    <property type="match status" value="1"/>
</dbReference>
<dbReference type="GO" id="GO:0051274">
    <property type="term" value="P:beta-glucan biosynthetic process"/>
    <property type="evidence" value="ECO:0007669"/>
    <property type="project" value="TreeGrafter"/>
</dbReference>
<keyword evidence="5" id="KW-0574">Periplasm</keyword>
<dbReference type="Gene3D" id="2.60.40.10">
    <property type="entry name" value="Immunoglobulins"/>
    <property type="match status" value="1"/>
</dbReference>
<comment type="similarity">
    <text evidence="3">Belongs to the OpgD/OpgG family.</text>
</comment>
<evidence type="ECO:0000256" key="1">
    <source>
        <dbReference type="ARBA" id="ARBA00004418"/>
    </source>
</evidence>
<dbReference type="InterPro" id="IPR007444">
    <property type="entry name" value="Glucan_biosyn_MdoG_C"/>
</dbReference>
<dbReference type="KEGG" id="caul:KCG34_15030"/>
<proteinExistence type="inferred from homology"/>
<dbReference type="InterPro" id="IPR014756">
    <property type="entry name" value="Ig_E-set"/>
</dbReference>
<dbReference type="GO" id="GO:0030288">
    <property type="term" value="C:outer membrane-bounded periplasmic space"/>
    <property type="evidence" value="ECO:0007669"/>
    <property type="project" value="TreeGrafter"/>
</dbReference>
<evidence type="ECO:0000256" key="2">
    <source>
        <dbReference type="ARBA" id="ARBA00005001"/>
    </source>
</evidence>
<accession>A0A975FWG5</accession>
<evidence type="ECO:0000259" key="7">
    <source>
        <dbReference type="Pfam" id="PF04349"/>
    </source>
</evidence>
<dbReference type="GO" id="GO:0003824">
    <property type="term" value="F:catalytic activity"/>
    <property type="evidence" value="ECO:0007669"/>
    <property type="project" value="InterPro"/>
</dbReference>
<organism evidence="8 9">
    <name type="scientific">Phenylobacterium montanum</name>
    <dbReference type="NCBI Taxonomy" id="2823693"/>
    <lineage>
        <taxon>Bacteria</taxon>
        <taxon>Pseudomonadati</taxon>
        <taxon>Pseudomonadota</taxon>
        <taxon>Alphaproteobacteria</taxon>
        <taxon>Caulobacterales</taxon>
        <taxon>Caulobacteraceae</taxon>
        <taxon>Phenylobacterium</taxon>
    </lineage>
</organism>
<feature type="domain" description="Glucan biosynthesis periplasmic MdoG C-terminal" evidence="7">
    <location>
        <begin position="2"/>
        <end position="474"/>
    </location>
</feature>
<protein>
    <submittedName>
        <fullName evidence="8">Glucan biosynthesis protein D</fullName>
    </submittedName>
</protein>
<dbReference type="GO" id="GO:0030246">
    <property type="term" value="F:carbohydrate binding"/>
    <property type="evidence" value="ECO:0007669"/>
    <property type="project" value="InterPro"/>
</dbReference>
<dbReference type="Proteomes" id="UP000676409">
    <property type="component" value="Chromosome"/>
</dbReference>
<dbReference type="InterPro" id="IPR014718">
    <property type="entry name" value="GH-type_carb-bd"/>
</dbReference>
<dbReference type="InterPro" id="IPR011013">
    <property type="entry name" value="Gal_mutarotase_sf_dom"/>
</dbReference>
<feature type="compositionally biased region" description="Basic and acidic residues" evidence="6">
    <location>
        <begin position="1"/>
        <end position="10"/>
    </location>
</feature>
<evidence type="ECO:0000256" key="3">
    <source>
        <dbReference type="ARBA" id="ARBA00009284"/>
    </source>
</evidence>
<comment type="subcellular location">
    <subcellularLocation>
        <location evidence="1">Periplasm</location>
    </subcellularLocation>
</comment>
<dbReference type="PANTHER" id="PTHR30504:SF3">
    <property type="entry name" value="GLUCANS BIOSYNTHESIS PROTEIN D"/>
    <property type="match status" value="1"/>
</dbReference>
<evidence type="ECO:0000256" key="4">
    <source>
        <dbReference type="ARBA" id="ARBA00022729"/>
    </source>
</evidence>
<reference evidence="8" key="1">
    <citation type="submission" date="2021-04" db="EMBL/GenBank/DDBJ databases">
        <title>The complete genome sequence of Caulobacter sp. S6.</title>
        <authorList>
            <person name="Tang Y."/>
            <person name="Ouyang W."/>
            <person name="Liu Q."/>
            <person name="Huang B."/>
            <person name="Guo Z."/>
            <person name="Lei P."/>
        </authorList>
    </citation>
    <scope>NUCLEOTIDE SEQUENCE</scope>
    <source>
        <strain evidence="8">S6</strain>
    </source>
</reference>
<keyword evidence="9" id="KW-1185">Reference proteome</keyword>
<feature type="region of interest" description="Disordered" evidence="6">
    <location>
        <begin position="1"/>
        <end position="20"/>
    </location>
</feature>
<dbReference type="EMBL" id="CP073078">
    <property type="protein sequence ID" value="QUD86406.1"/>
    <property type="molecule type" value="Genomic_DNA"/>
</dbReference>
<gene>
    <name evidence="8" type="ORF">KCG34_15030</name>
</gene>
<dbReference type="SUPFAM" id="SSF81296">
    <property type="entry name" value="E set domains"/>
    <property type="match status" value="1"/>
</dbReference>
<keyword evidence="4" id="KW-0732">Signal</keyword>
<dbReference type="InterPro" id="IPR013783">
    <property type="entry name" value="Ig-like_fold"/>
</dbReference>
<dbReference type="RefSeq" id="WP_211936458.1">
    <property type="nucleotide sequence ID" value="NZ_CP073078.1"/>
</dbReference>
<dbReference type="PANTHER" id="PTHR30504">
    <property type="entry name" value="GLUCANS BIOSYNTHESIS PROTEIN"/>
    <property type="match status" value="1"/>
</dbReference>